<dbReference type="InterPro" id="IPR032710">
    <property type="entry name" value="NTF2-like_dom_sf"/>
</dbReference>
<dbReference type="SUPFAM" id="SSF54427">
    <property type="entry name" value="NTF2-like"/>
    <property type="match status" value="1"/>
</dbReference>
<comment type="caution">
    <text evidence="1">The sequence shown here is derived from an EMBL/GenBank/DDBJ whole genome shotgun (WGS) entry which is preliminary data.</text>
</comment>
<gene>
    <name evidence="1" type="ORF">BD809_105149</name>
</gene>
<evidence type="ECO:0000313" key="2">
    <source>
        <dbReference type="Proteomes" id="UP000324376"/>
    </source>
</evidence>
<sequence>METMSKAKNVEAQEKFGEAVNTGNLELIRDVVAENIKDHDPAPDQGPGPQGFIDFFSGMRTSFPDFEVEVDHMVTDEDNVSFAYTAKGTHKGNFMGYEPTGKSFEVRGMQIGRFENGKLAERWGSTNQWGILQQLGLVEGSN</sequence>
<dbReference type="AlphaFoldDB" id="A0A5S5C508"/>
<name>A0A5S5C508_9FLAO</name>
<keyword evidence="2" id="KW-1185">Reference proteome</keyword>
<dbReference type="EMBL" id="VNHU01000005">
    <property type="protein sequence ID" value="TYP73562.1"/>
    <property type="molecule type" value="Genomic_DNA"/>
</dbReference>
<dbReference type="Gene3D" id="3.10.450.50">
    <property type="match status" value="1"/>
</dbReference>
<dbReference type="Proteomes" id="UP000324376">
    <property type="component" value="Unassembled WGS sequence"/>
</dbReference>
<dbReference type="RefSeq" id="WP_246131486.1">
    <property type="nucleotide sequence ID" value="NZ_VNHU01000005.1"/>
</dbReference>
<dbReference type="PANTHER" id="PTHR38436:SF1">
    <property type="entry name" value="ESTER CYCLASE"/>
    <property type="match status" value="1"/>
</dbReference>
<evidence type="ECO:0000313" key="1">
    <source>
        <dbReference type="EMBL" id="TYP73562.1"/>
    </source>
</evidence>
<keyword evidence="1" id="KW-0413">Isomerase</keyword>
<dbReference type="InterPro" id="IPR009959">
    <property type="entry name" value="Cyclase_SnoaL-like"/>
</dbReference>
<accession>A0A5S5C508</accession>
<proteinExistence type="predicted"/>
<reference evidence="1 2" key="1">
    <citation type="submission" date="2019-07" db="EMBL/GenBank/DDBJ databases">
        <title>Genomic Encyclopedia of Archaeal and Bacterial Type Strains, Phase II (KMG-II): from individual species to whole genera.</title>
        <authorList>
            <person name="Goeker M."/>
        </authorList>
    </citation>
    <scope>NUCLEOTIDE SEQUENCE [LARGE SCALE GENOMIC DNA]</scope>
    <source>
        <strain evidence="1 2">DSM 17527</strain>
    </source>
</reference>
<dbReference type="Pfam" id="PF07366">
    <property type="entry name" value="SnoaL"/>
    <property type="match status" value="1"/>
</dbReference>
<dbReference type="GO" id="GO:0016853">
    <property type="term" value="F:isomerase activity"/>
    <property type="evidence" value="ECO:0007669"/>
    <property type="project" value="UniProtKB-KW"/>
</dbReference>
<organism evidence="1 2">
    <name type="scientific">Aquimarina intermedia</name>
    <dbReference type="NCBI Taxonomy" id="350814"/>
    <lineage>
        <taxon>Bacteria</taxon>
        <taxon>Pseudomonadati</taxon>
        <taxon>Bacteroidota</taxon>
        <taxon>Flavobacteriia</taxon>
        <taxon>Flavobacteriales</taxon>
        <taxon>Flavobacteriaceae</taxon>
        <taxon>Aquimarina</taxon>
    </lineage>
</organism>
<dbReference type="PANTHER" id="PTHR38436">
    <property type="entry name" value="POLYKETIDE CYCLASE SNOAL-LIKE DOMAIN"/>
    <property type="match status" value="1"/>
</dbReference>
<protein>
    <submittedName>
        <fullName evidence="1">Steroid delta-isomerase-like uncharacterized protein</fullName>
    </submittedName>
</protein>
<dbReference type="GO" id="GO:0030638">
    <property type="term" value="P:polyketide metabolic process"/>
    <property type="evidence" value="ECO:0007669"/>
    <property type="project" value="InterPro"/>
</dbReference>